<evidence type="ECO:0000313" key="4">
    <source>
        <dbReference type="Proteomes" id="UP000290649"/>
    </source>
</evidence>
<protein>
    <submittedName>
        <fullName evidence="3">TlpA family protein disulfide reductase</fullName>
    </submittedName>
</protein>
<comment type="caution">
    <text evidence="3">The sequence shown here is derived from an EMBL/GenBank/DDBJ whole genome shotgun (WGS) entry which is preliminary data.</text>
</comment>
<organism evidence="3 4">
    <name type="scientific">Anaerobacillus alkaliphilus</name>
    <dbReference type="NCBI Taxonomy" id="1548597"/>
    <lineage>
        <taxon>Bacteria</taxon>
        <taxon>Bacillati</taxon>
        <taxon>Bacillota</taxon>
        <taxon>Bacilli</taxon>
        <taxon>Bacillales</taxon>
        <taxon>Bacillaceae</taxon>
        <taxon>Anaerobacillus</taxon>
    </lineage>
</organism>
<dbReference type="GO" id="GO:0016209">
    <property type="term" value="F:antioxidant activity"/>
    <property type="evidence" value="ECO:0007669"/>
    <property type="project" value="InterPro"/>
</dbReference>
<dbReference type="InterPro" id="IPR000866">
    <property type="entry name" value="AhpC/TSA"/>
</dbReference>
<dbReference type="EMBL" id="QOUX01000001">
    <property type="protein sequence ID" value="RXJ04003.1"/>
    <property type="molecule type" value="Genomic_DNA"/>
</dbReference>
<gene>
    <name evidence="3" type="ORF">DS745_01020</name>
</gene>
<evidence type="ECO:0000259" key="2">
    <source>
        <dbReference type="PROSITE" id="PS51352"/>
    </source>
</evidence>
<dbReference type="SUPFAM" id="SSF52833">
    <property type="entry name" value="Thioredoxin-like"/>
    <property type="match status" value="1"/>
</dbReference>
<dbReference type="AlphaFoldDB" id="A0A4Q0VWB9"/>
<name>A0A4Q0VWB9_9BACI</name>
<keyword evidence="1" id="KW-1015">Disulfide bond</keyword>
<dbReference type="PANTHER" id="PTHR42852:SF17">
    <property type="entry name" value="THIOREDOXIN-LIKE PROTEIN HI_1115"/>
    <property type="match status" value="1"/>
</dbReference>
<accession>A0A4Q0VWB9</accession>
<dbReference type="Gene3D" id="3.40.30.10">
    <property type="entry name" value="Glutaredoxin"/>
    <property type="match status" value="1"/>
</dbReference>
<dbReference type="CDD" id="cd02966">
    <property type="entry name" value="TlpA_like_family"/>
    <property type="match status" value="1"/>
</dbReference>
<dbReference type="InterPro" id="IPR050553">
    <property type="entry name" value="Thioredoxin_ResA/DsbE_sf"/>
</dbReference>
<dbReference type="Proteomes" id="UP000290649">
    <property type="component" value="Unassembled WGS sequence"/>
</dbReference>
<dbReference type="InterPro" id="IPR036249">
    <property type="entry name" value="Thioredoxin-like_sf"/>
</dbReference>
<evidence type="ECO:0000313" key="3">
    <source>
        <dbReference type="EMBL" id="RXJ04003.1"/>
    </source>
</evidence>
<reference evidence="3 4" key="1">
    <citation type="journal article" date="2019" name="Int. J. Syst. Evol. Microbiol.">
        <title>Anaerobacillus alkaliphilus sp. nov., a novel alkaliphilic and moderately halophilic bacterium.</title>
        <authorList>
            <person name="Borsodi A.K."/>
            <person name="Aszalos J.M."/>
            <person name="Bihari P."/>
            <person name="Nagy I."/>
            <person name="Schumann P."/>
            <person name="Sproer C."/>
            <person name="Kovacs A.L."/>
            <person name="Boka K."/>
            <person name="Dobosy P."/>
            <person name="Ovari M."/>
            <person name="Szili-Kovacs T."/>
            <person name="Toth E."/>
        </authorList>
    </citation>
    <scope>NUCLEOTIDE SEQUENCE [LARGE SCALE GENOMIC DNA]</scope>
    <source>
        <strain evidence="3 4">B16-10</strain>
    </source>
</reference>
<keyword evidence="4" id="KW-1185">Reference proteome</keyword>
<dbReference type="GO" id="GO:0016491">
    <property type="term" value="F:oxidoreductase activity"/>
    <property type="evidence" value="ECO:0007669"/>
    <property type="project" value="InterPro"/>
</dbReference>
<evidence type="ECO:0000256" key="1">
    <source>
        <dbReference type="ARBA" id="ARBA00023157"/>
    </source>
</evidence>
<dbReference type="Pfam" id="PF00578">
    <property type="entry name" value="AhpC-TSA"/>
    <property type="match status" value="1"/>
</dbReference>
<dbReference type="OrthoDB" id="25753at2"/>
<proteinExistence type="predicted"/>
<dbReference type="PANTHER" id="PTHR42852">
    <property type="entry name" value="THIOL:DISULFIDE INTERCHANGE PROTEIN DSBE"/>
    <property type="match status" value="1"/>
</dbReference>
<dbReference type="RefSeq" id="WP_129076348.1">
    <property type="nucleotide sequence ID" value="NZ_QOUX01000001.1"/>
</dbReference>
<sequence>MNAPVFSLATMLENKEVSLDSFLGKPVMLTFWASWCPDCHRDLQLKNQFYRSINSDQLVFLTINVTGREGNPDDGVKFIKENHYSFPVLKDLGTKMYDAYQCMGVPTTILLNKDHEIVERFNDKASFTAILGSIGKII</sequence>
<dbReference type="PROSITE" id="PS51352">
    <property type="entry name" value="THIOREDOXIN_2"/>
    <property type="match status" value="1"/>
</dbReference>
<dbReference type="InterPro" id="IPR013766">
    <property type="entry name" value="Thioredoxin_domain"/>
</dbReference>
<feature type="domain" description="Thioredoxin" evidence="2">
    <location>
        <begin position="1"/>
        <end position="138"/>
    </location>
</feature>